<dbReference type="PANTHER" id="PTHR42756:SF1">
    <property type="entry name" value="TRANSCRIPTIONAL REPRESSOR OF EMRAB OPERON"/>
    <property type="match status" value="1"/>
</dbReference>
<dbReference type="InterPro" id="IPR036388">
    <property type="entry name" value="WH-like_DNA-bd_sf"/>
</dbReference>
<protein>
    <submittedName>
        <fullName evidence="5">MarR family transcriptional regulator</fullName>
    </submittedName>
</protein>
<dbReference type="STRING" id="1111738.GCA_000427905_02705"/>
<keyword evidence="1" id="KW-0805">Transcription regulation</keyword>
<dbReference type="PROSITE" id="PS01117">
    <property type="entry name" value="HTH_MARR_1"/>
    <property type="match status" value="1"/>
</dbReference>
<evidence type="ECO:0000256" key="1">
    <source>
        <dbReference type="ARBA" id="ARBA00023015"/>
    </source>
</evidence>
<evidence type="ECO:0000256" key="3">
    <source>
        <dbReference type="ARBA" id="ARBA00023163"/>
    </source>
</evidence>
<dbReference type="AlphaFoldDB" id="A0A2W4JLX2"/>
<dbReference type="InterPro" id="IPR000835">
    <property type="entry name" value="HTH_MarR-typ"/>
</dbReference>
<dbReference type="Gene3D" id="1.10.10.10">
    <property type="entry name" value="Winged helix-like DNA-binding domain superfamily/Winged helix DNA-binding domain"/>
    <property type="match status" value="1"/>
</dbReference>
<dbReference type="SUPFAM" id="SSF46785">
    <property type="entry name" value="Winged helix' DNA-binding domain"/>
    <property type="match status" value="1"/>
</dbReference>
<dbReference type="Pfam" id="PF01047">
    <property type="entry name" value="MarR"/>
    <property type="match status" value="1"/>
</dbReference>
<feature type="domain" description="HTH marR-type" evidence="4">
    <location>
        <begin position="7"/>
        <end position="143"/>
    </location>
</feature>
<evidence type="ECO:0000313" key="5">
    <source>
        <dbReference type="EMBL" id="PZN00125.1"/>
    </source>
</evidence>
<reference evidence="5" key="1">
    <citation type="submission" date="2018-05" db="EMBL/GenBank/DDBJ databases">
        <authorList>
            <person name="Lanie J.A."/>
            <person name="Ng W.-L."/>
            <person name="Kazmierczak K.M."/>
            <person name="Andrzejewski T.M."/>
            <person name="Davidsen T.M."/>
            <person name="Wayne K.J."/>
            <person name="Tettelin H."/>
            <person name="Glass J.I."/>
            <person name="Rusch D."/>
            <person name="Podicherti R."/>
            <person name="Tsui H.-C.T."/>
            <person name="Winkler M.E."/>
        </authorList>
    </citation>
    <scope>NUCLEOTIDE SEQUENCE</scope>
    <source>
        <strain evidence="5">ZC4RG45</strain>
    </source>
</reference>
<accession>A0A2W4JLX2</accession>
<dbReference type="PANTHER" id="PTHR42756">
    <property type="entry name" value="TRANSCRIPTIONAL REGULATOR, MARR"/>
    <property type="match status" value="1"/>
</dbReference>
<dbReference type="GO" id="GO:0003677">
    <property type="term" value="F:DNA binding"/>
    <property type="evidence" value="ECO:0007669"/>
    <property type="project" value="UniProtKB-KW"/>
</dbReference>
<evidence type="ECO:0000259" key="4">
    <source>
        <dbReference type="PROSITE" id="PS50995"/>
    </source>
</evidence>
<name>A0A2W4JLX2_9PSEU</name>
<dbReference type="InterPro" id="IPR036390">
    <property type="entry name" value="WH_DNA-bd_sf"/>
</dbReference>
<proteinExistence type="predicted"/>
<dbReference type="SMART" id="SM00347">
    <property type="entry name" value="HTH_MARR"/>
    <property type="match status" value="1"/>
</dbReference>
<gene>
    <name evidence="5" type="ORF">DIU77_04260</name>
</gene>
<keyword evidence="2" id="KW-0238">DNA-binding</keyword>
<evidence type="ECO:0000256" key="2">
    <source>
        <dbReference type="ARBA" id="ARBA00023125"/>
    </source>
</evidence>
<dbReference type="PROSITE" id="PS50995">
    <property type="entry name" value="HTH_MARR_2"/>
    <property type="match status" value="1"/>
</dbReference>
<dbReference type="GO" id="GO:0003700">
    <property type="term" value="F:DNA-binding transcription factor activity"/>
    <property type="evidence" value="ECO:0007669"/>
    <property type="project" value="InterPro"/>
</dbReference>
<sequence length="165" mass="18398">MTGSGERERLVTSLACLQRDLARALIPDHQPPFVTSSLTMQQLRLVVHLALDGPASSHELAAKLRVAMGTLTGIVDRLVAQGLVARRVDPDDRRIRRVELTDEGQAMADRMLDAGAAQFRRVLERLDTETLRQFEQVMHSLIAAARQLRDERSGDRAGPVREGRR</sequence>
<dbReference type="EMBL" id="QGUI01000107">
    <property type="protein sequence ID" value="PZN00125.1"/>
    <property type="molecule type" value="Genomic_DNA"/>
</dbReference>
<keyword evidence="3" id="KW-0804">Transcription</keyword>
<comment type="caution">
    <text evidence="5">The sequence shown here is derived from an EMBL/GenBank/DDBJ whole genome shotgun (WGS) entry which is preliminary data.</text>
</comment>
<dbReference type="PRINTS" id="PR00598">
    <property type="entry name" value="HTHMARR"/>
</dbReference>
<organism evidence="5">
    <name type="scientific">Thermocrispum agreste</name>
    <dbReference type="NCBI Taxonomy" id="37925"/>
    <lineage>
        <taxon>Bacteria</taxon>
        <taxon>Bacillati</taxon>
        <taxon>Actinomycetota</taxon>
        <taxon>Actinomycetes</taxon>
        <taxon>Pseudonocardiales</taxon>
        <taxon>Pseudonocardiaceae</taxon>
        <taxon>Thermocrispum</taxon>
    </lineage>
</organism>
<dbReference type="InterPro" id="IPR023187">
    <property type="entry name" value="Tscrpt_reg_MarR-type_CS"/>
</dbReference>